<keyword evidence="5" id="KW-0378">Hydrolase</keyword>
<keyword evidence="6" id="KW-1185">Reference proteome</keyword>
<accession>A0A7M1LI01</accession>
<evidence type="ECO:0000313" key="6">
    <source>
        <dbReference type="Proteomes" id="UP000594749"/>
    </source>
</evidence>
<dbReference type="Gene3D" id="3.90.220.20">
    <property type="entry name" value="DNA methylase specificity domains"/>
    <property type="match status" value="2"/>
</dbReference>
<dbReference type="AlphaFoldDB" id="A0A7M1LI01"/>
<dbReference type="OrthoDB" id="5323932at2"/>
<reference evidence="5 6" key="1">
    <citation type="submission" date="2020-10" db="EMBL/GenBank/DDBJ databases">
        <title>Campylobacter and Helicobacter PacBio genomes.</title>
        <authorList>
            <person name="Lane C."/>
        </authorList>
    </citation>
    <scope>NUCLEOTIDE SEQUENCE [LARGE SCALE GENOMIC DNA]</scope>
    <source>
        <strain evidence="5 6">2016D-0077</strain>
    </source>
</reference>
<dbReference type="PANTHER" id="PTHR43140">
    <property type="entry name" value="TYPE-1 RESTRICTION ENZYME ECOKI SPECIFICITY PROTEIN"/>
    <property type="match status" value="1"/>
</dbReference>
<sequence>MRDLKDSGIEWIGEIPKEWEISKIKYVGEFRNGLTYSPNDVTDKENGILVLRSSNIQNGKIDLNDNVYVSTKINSNLIVKKGDILICSCNGSKQLVGKNAIINTDKIVTFGSFMMIFRTKNPKFMYYVLNSGIFTYYLETFSTTTINQLTSKNFGNMNFPFPPLESQIKITNFLDKKCKKIDLIKDKILTQISNLKEFKKSIITKAVTKGLDKNAKFKDSGIEWIGEIPSHWKISKVKYTGEYRNGLTYSPNDMTDENNGILVLRSSNIQNGKIDLKDNVYVSTQIKSNLMIKKGDILICSRNGSKNLIGKNTIINSNITATFGAFMMIYRTKNSKFMYYVLNSDIFSYYLETFLTSTINQLTTTNFGNIKFPFPPLNEQQEIANYLDKKCEKIDEIIELKNKELEILDEYKKSLIYEYVTGKKEVK</sequence>
<dbReference type="EMBL" id="CP063078">
    <property type="protein sequence ID" value="QOQ87125.1"/>
    <property type="molecule type" value="Genomic_DNA"/>
</dbReference>
<dbReference type="Gene3D" id="1.10.287.1120">
    <property type="entry name" value="Bipartite methylase S protein"/>
    <property type="match status" value="1"/>
</dbReference>
<dbReference type="RefSeq" id="WP_025803481.1">
    <property type="nucleotide sequence ID" value="NZ_CP053842.1"/>
</dbReference>
<proteinExistence type="inferred from homology"/>
<dbReference type="Proteomes" id="UP000594749">
    <property type="component" value="Chromosome"/>
</dbReference>
<feature type="domain" description="Type I restriction modification DNA specificity" evidence="4">
    <location>
        <begin position="16"/>
        <end position="192"/>
    </location>
</feature>
<name>A0A7M1LI01_9BACT</name>
<evidence type="ECO:0000259" key="4">
    <source>
        <dbReference type="Pfam" id="PF01420"/>
    </source>
</evidence>
<evidence type="ECO:0000256" key="3">
    <source>
        <dbReference type="ARBA" id="ARBA00023125"/>
    </source>
</evidence>
<dbReference type="PANTHER" id="PTHR43140:SF1">
    <property type="entry name" value="TYPE I RESTRICTION ENZYME ECOKI SPECIFICITY SUBUNIT"/>
    <property type="match status" value="1"/>
</dbReference>
<keyword evidence="5" id="KW-0255">Endonuclease</keyword>
<dbReference type="GO" id="GO:0004519">
    <property type="term" value="F:endonuclease activity"/>
    <property type="evidence" value="ECO:0007669"/>
    <property type="project" value="UniProtKB-KW"/>
</dbReference>
<feature type="domain" description="Type I restriction modification DNA specificity" evidence="4">
    <location>
        <begin position="229"/>
        <end position="406"/>
    </location>
</feature>
<dbReference type="InterPro" id="IPR051212">
    <property type="entry name" value="Type-I_RE_S_subunit"/>
</dbReference>
<keyword evidence="3" id="KW-0238">DNA-binding</keyword>
<evidence type="ECO:0000256" key="1">
    <source>
        <dbReference type="ARBA" id="ARBA00010923"/>
    </source>
</evidence>
<dbReference type="InterPro" id="IPR000055">
    <property type="entry name" value="Restrct_endonuc_typeI_TRD"/>
</dbReference>
<evidence type="ECO:0000313" key="5">
    <source>
        <dbReference type="EMBL" id="QOQ87125.1"/>
    </source>
</evidence>
<keyword evidence="5" id="KW-0540">Nuclease</keyword>
<comment type="similarity">
    <text evidence="1">Belongs to the type-I restriction system S methylase family.</text>
</comment>
<dbReference type="CDD" id="cd17265">
    <property type="entry name" value="RMtype1_S_Eco4255III-TRD2-CR2_like"/>
    <property type="match status" value="2"/>
</dbReference>
<protein>
    <submittedName>
        <fullName evidence="5">Restriction endonuclease subunit S</fullName>
    </submittedName>
</protein>
<dbReference type="InterPro" id="IPR044946">
    <property type="entry name" value="Restrct_endonuc_typeI_TRD_sf"/>
</dbReference>
<dbReference type="GO" id="GO:0003677">
    <property type="term" value="F:DNA binding"/>
    <property type="evidence" value="ECO:0007669"/>
    <property type="project" value="UniProtKB-KW"/>
</dbReference>
<dbReference type="Pfam" id="PF01420">
    <property type="entry name" value="Methylase_S"/>
    <property type="match status" value="2"/>
</dbReference>
<gene>
    <name evidence="5" type="ORF">IMC76_07895</name>
</gene>
<dbReference type="SUPFAM" id="SSF116734">
    <property type="entry name" value="DNA methylase specificity domain"/>
    <property type="match status" value="2"/>
</dbReference>
<keyword evidence="2" id="KW-0680">Restriction system</keyword>
<organism evidence="5 6">
    <name type="scientific">Campylobacter corcagiensis</name>
    <dbReference type="NCBI Taxonomy" id="1448857"/>
    <lineage>
        <taxon>Bacteria</taxon>
        <taxon>Pseudomonadati</taxon>
        <taxon>Campylobacterota</taxon>
        <taxon>Epsilonproteobacteria</taxon>
        <taxon>Campylobacterales</taxon>
        <taxon>Campylobacteraceae</taxon>
        <taxon>Campylobacter</taxon>
    </lineage>
</organism>
<evidence type="ECO:0000256" key="2">
    <source>
        <dbReference type="ARBA" id="ARBA00022747"/>
    </source>
</evidence>
<dbReference type="REBASE" id="451275">
    <property type="entry name" value="S.Cco77ORF7900P"/>
</dbReference>
<dbReference type="GO" id="GO:0009307">
    <property type="term" value="P:DNA restriction-modification system"/>
    <property type="evidence" value="ECO:0007669"/>
    <property type="project" value="UniProtKB-KW"/>
</dbReference>